<dbReference type="STRING" id="290340.AAur_3813"/>
<dbReference type="Proteomes" id="UP000000637">
    <property type="component" value="Chromosome"/>
</dbReference>
<gene>
    <name evidence="2" type="ordered locus">AAur_3813</name>
</gene>
<dbReference type="KEGG" id="aau:AAur_3813"/>
<accession>A1RB80</accession>
<evidence type="ECO:0000256" key="1">
    <source>
        <dbReference type="SAM" id="MobiDB-lite"/>
    </source>
</evidence>
<feature type="compositionally biased region" description="Polar residues" evidence="1">
    <location>
        <begin position="21"/>
        <end position="37"/>
    </location>
</feature>
<organism evidence="2 3">
    <name type="scientific">Paenarthrobacter aurescens (strain TC1)</name>
    <dbReference type="NCBI Taxonomy" id="290340"/>
    <lineage>
        <taxon>Bacteria</taxon>
        <taxon>Bacillati</taxon>
        <taxon>Actinomycetota</taxon>
        <taxon>Actinomycetes</taxon>
        <taxon>Micrococcales</taxon>
        <taxon>Micrococcaceae</taxon>
        <taxon>Paenarthrobacter</taxon>
    </lineage>
</organism>
<evidence type="ECO:0000313" key="2">
    <source>
        <dbReference type="EMBL" id="ABM07473.1"/>
    </source>
</evidence>
<dbReference type="AlphaFoldDB" id="A1RB80"/>
<keyword evidence="3" id="KW-1185">Reference proteome</keyword>
<sequence length="46" mass="5106">MHQLYVFCSNDDNEAGRGYRQNPQAPGPRNTTRSPAQVSRKEAAAD</sequence>
<protein>
    <submittedName>
        <fullName evidence="2">Uncharacterized protein</fullName>
    </submittedName>
</protein>
<proteinExistence type="predicted"/>
<name>A1RB80_PAEAT</name>
<reference evidence="2 3" key="1">
    <citation type="journal article" date="2006" name="PLoS Genet.">
        <title>Secrets of soil survival revealed by the genome sequence of Arthrobacter aurescens TC1.</title>
        <authorList>
            <person name="Mongodin E.F."/>
            <person name="Shapir N."/>
            <person name="Daugherty S.C."/>
            <person name="DeBoy R.T."/>
            <person name="Emerson J.B."/>
            <person name="Shvartzbeyn A."/>
            <person name="Radune D."/>
            <person name="Vamathevan J."/>
            <person name="Riggs F."/>
            <person name="Grinberg V."/>
            <person name="Khouri H."/>
            <person name="Wackett L.P."/>
            <person name="Nelson K.E."/>
            <person name="Sadowsky M.J."/>
        </authorList>
    </citation>
    <scope>NUCLEOTIDE SEQUENCE [LARGE SCALE GENOMIC DNA]</scope>
    <source>
        <strain evidence="2 3">TC1</strain>
    </source>
</reference>
<feature type="region of interest" description="Disordered" evidence="1">
    <location>
        <begin position="1"/>
        <end position="46"/>
    </location>
</feature>
<dbReference type="EMBL" id="CP000474">
    <property type="protein sequence ID" value="ABM07473.1"/>
    <property type="molecule type" value="Genomic_DNA"/>
</dbReference>
<dbReference type="HOGENOM" id="CLU_3179563_0_0_11"/>
<evidence type="ECO:0000313" key="3">
    <source>
        <dbReference type="Proteomes" id="UP000000637"/>
    </source>
</evidence>